<dbReference type="Pfam" id="PF00001">
    <property type="entry name" value="7tm_1"/>
    <property type="match status" value="1"/>
</dbReference>
<dbReference type="InterPro" id="IPR017452">
    <property type="entry name" value="GPCR_Rhodpsn_7TM"/>
</dbReference>
<evidence type="ECO:0000256" key="5">
    <source>
        <dbReference type="ARBA" id="ARBA00023136"/>
    </source>
</evidence>
<dbReference type="HOGENOM" id="CLU_050294_0_0_1"/>
<proteinExistence type="predicted"/>
<keyword evidence="2 8" id="KW-0812">Transmembrane</keyword>
<feature type="transmembrane region" description="Helical" evidence="8">
    <location>
        <begin position="70"/>
        <end position="91"/>
    </location>
</feature>
<keyword evidence="6" id="KW-0675">Receptor</keyword>
<dbReference type="PANTHER" id="PTHR24238:SF57">
    <property type="entry name" value="G-PROTEIN COUPLED RECEPTOR 83"/>
    <property type="match status" value="1"/>
</dbReference>
<organism evidence="10 11">
    <name type="scientific">Nematostella vectensis</name>
    <name type="common">Starlet sea anemone</name>
    <dbReference type="NCBI Taxonomy" id="45351"/>
    <lineage>
        <taxon>Eukaryota</taxon>
        <taxon>Metazoa</taxon>
        <taxon>Cnidaria</taxon>
        <taxon>Anthozoa</taxon>
        <taxon>Hexacorallia</taxon>
        <taxon>Actiniaria</taxon>
        <taxon>Edwardsiidae</taxon>
        <taxon>Nematostella</taxon>
    </lineage>
</organism>
<dbReference type="EMBL" id="DS476190">
    <property type="protein sequence ID" value="EDO26316.1"/>
    <property type="molecule type" value="Genomic_DNA"/>
</dbReference>
<keyword evidence="11" id="KW-1185">Reference proteome</keyword>
<dbReference type="GO" id="GO:0007186">
    <property type="term" value="P:G protein-coupled receptor signaling pathway"/>
    <property type="evidence" value="ECO:0000318"/>
    <property type="project" value="GO_Central"/>
</dbReference>
<dbReference type="PhylomeDB" id="A7TCB7"/>
<name>A7TCB7_NEMVE</name>
<dbReference type="FunFam" id="1.20.1070.10:FF:000355">
    <property type="entry name" value="Predicted protein"/>
    <property type="match status" value="1"/>
</dbReference>
<dbReference type="PANTHER" id="PTHR24238">
    <property type="entry name" value="G-PROTEIN COUPLED RECEPTOR"/>
    <property type="match status" value="1"/>
</dbReference>
<evidence type="ECO:0000259" key="9">
    <source>
        <dbReference type="PROSITE" id="PS50262"/>
    </source>
</evidence>
<feature type="transmembrane region" description="Helical" evidence="8">
    <location>
        <begin position="249"/>
        <end position="268"/>
    </location>
</feature>
<dbReference type="CDD" id="cd00637">
    <property type="entry name" value="7tm_classA_rhodopsin-like"/>
    <property type="match status" value="1"/>
</dbReference>
<gene>
    <name evidence="10" type="ORF">NEMVEDRAFT_v1g225174</name>
</gene>
<dbReference type="GO" id="GO:0004930">
    <property type="term" value="F:G protein-coupled receptor activity"/>
    <property type="evidence" value="ECO:0000318"/>
    <property type="project" value="GO_Central"/>
</dbReference>
<dbReference type="InterPro" id="IPR000276">
    <property type="entry name" value="GPCR_Rhodpsn"/>
</dbReference>
<accession>A7TCB7</accession>
<feature type="transmembrane region" description="Helical" evidence="8">
    <location>
        <begin position="288"/>
        <end position="308"/>
    </location>
</feature>
<evidence type="ECO:0000256" key="4">
    <source>
        <dbReference type="ARBA" id="ARBA00023040"/>
    </source>
</evidence>
<dbReference type="PRINTS" id="PR00237">
    <property type="entry name" value="GPCRRHODOPSN"/>
</dbReference>
<keyword evidence="4" id="KW-0297">G-protein coupled receptor</keyword>
<feature type="domain" description="G-protein coupled receptors family 1 profile" evidence="9">
    <location>
        <begin position="45"/>
        <end position="305"/>
    </location>
</feature>
<evidence type="ECO:0000313" key="11">
    <source>
        <dbReference type="Proteomes" id="UP000001593"/>
    </source>
</evidence>
<dbReference type="Proteomes" id="UP000001593">
    <property type="component" value="Unassembled WGS sequence"/>
</dbReference>
<dbReference type="Gene3D" id="1.20.1070.10">
    <property type="entry name" value="Rhodopsin 7-helix transmembrane proteins"/>
    <property type="match status" value="1"/>
</dbReference>
<evidence type="ECO:0000256" key="3">
    <source>
        <dbReference type="ARBA" id="ARBA00022989"/>
    </source>
</evidence>
<dbReference type="GO" id="GO:0005886">
    <property type="term" value="C:plasma membrane"/>
    <property type="evidence" value="ECO:0000318"/>
    <property type="project" value="GO_Central"/>
</dbReference>
<evidence type="ECO:0000256" key="6">
    <source>
        <dbReference type="ARBA" id="ARBA00023170"/>
    </source>
</evidence>
<keyword evidence="5 8" id="KW-0472">Membrane</keyword>
<dbReference type="GO" id="GO:0032870">
    <property type="term" value="P:cellular response to hormone stimulus"/>
    <property type="evidence" value="ECO:0000318"/>
    <property type="project" value="GO_Central"/>
</dbReference>
<dbReference type="OMA" id="ACAWILA"/>
<evidence type="ECO:0000256" key="1">
    <source>
        <dbReference type="ARBA" id="ARBA00004141"/>
    </source>
</evidence>
<dbReference type="PROSITE" id="PS50262">
    <property type="entry name" value="G_PROTEIN_RECEP_F1_2"/>
    <property type="match status" value="1"/>
</dbReference>
<evidence type="ECO:0000313" key="10">
    <source>
        <dbReference type="EMBL" id="EDO26316.1"/>
    </source>
</evidence>
<evidence type="ECO:0000256" key="8">
    <source>
        <dbReference type="SAM" id="Phobius"/>
    </source>
</evidence>
<feature type="transmembrane region" description="Helical" evidence="8">
    <location>
        <begin position="194"/>
        <end position="218"/>
    </location>
</feature>
<comment type="subcellular location">
    <subcellularLocation>
        <location evidence="1">Membrane</location>
        <topology evidence="1">Multi-pass membrane protein</topology>
    </subcellularLocation>
</comment>
<feature type="transmembrane region" description="Helical" evidence="8">
    <location>
        <begin position="29"/>
        <end position="49"/>
    </location>
</feature>
<sequence>VMMNASVDDADTSTVKTLIPLQQVLSVKVLVIALNSILGVLTIAGNVLVLYVKRQESRPSPASACSMMRYFVMSLALSDILASLISLPVTISQMVGWFDLETDLMCKVVRYIGIVGPVVTINNLLVMGLTRYACAFHPLKVPSRRTIIQCIIAAWITGLLLSLLPASAYNVIPVDIDEESTTLLCRADPSHKHLFLGFSVCGYIIPCVVLTFTSLAIARFLRRKSKQVCEKQSSPIRSENAWRYEGNKMLIFVTFAMILPYFTFFTYQNMTLLWKVPFSFTTDRIIRFTMNTVCFANGLCNVLIYFYYMKNLRTIMKRILGSIWCFLVL</sequence>
<dbReference type="InParanoid" id="A7TCB7"/>
<evidence type="ECO:0000256" key="2">
    <source>
        <dbReference type="ARBA" id="ARBA00022692"/>
    </source>
</evidence>
<evidence type="ECO:0000256" key="7">
    <source>
        <dbReference type="ARBA" id="ARBA00023224"/>
    </source>
</evidence>
<keyword evidence="7" id="KW-0807">Transducer</keyword>
<protein>
    <recommendedName>
        <fullName evidence="9">G-protein coupled receptors family 1 profile domain-containing protein</fullName>
    </recommendedName>
</protein>
<keyword evidence="3 8" id="KW-1133">Transmembrane helix</keyword>
<feature type="non-terminal residue" evidence="10">
    <location>
        <position position="1"/>
    </location>
</feature>
<reference evidence="10 11" key="1">
    <citation type="journal article" date="2007" name="Science">
        <title>Sea anemone genome reveals ancestral eumetazoan gene repertoire and genomic organization.</title>
        <authorList>
            <person name="Putnam N.H."/>
            <person name="Srivastava M."/>
            <person name="Hellsten U."/>
            <person name="Dirks B."/>
            <person name="Chapman J."/>
            <person name="Salamov A."/>
            <person name="Terry A."/>
            <person name="Shapiro H."/>
            <person name="Lindquist E."/>
            <person name="Kapitonov V.V."/>
            <person name="Jurka J."/>
            <person name="Genikhovich G."/>
            <person name="Grigoriev I.V."/>
            <person name="Lucas S.M."/>
            <person name="Steele R.E."/>
            <person name="Finnerty J.R."/>
            <person name="Technau U."/>
            <person name="Martindale M.Q."/>
            <person name="Rokhsar D.S."/>
        </authorList>
    </citation>
    <scope>NUCLEOTIDE SEQUENCE [LARGE SCALE GENOMIC DNA]</scope>
    <source>
        <strain evidence="11">CH2 X CH6</strain>
    </source>
</reference>
<feature type="transmembrane region" description="Helical" evidence="8">
    <location>
        <begin position="146"/>
        <end position="164"/>
    </location>
</feature>
<dbReference type="AlphaFoldDB" id="A7TCB7"/>
<dbReference type="SUPFAM" id="SSF81321">
    <property type="entry name" value="Family A G protein-coupled receptor-like"/>
    <property type="match status" value="1"/>
</dbReference>
<feature type="transmembrane region" description="Helical" evidence="8">
    <location>
        <begin position="111"/>
        <end position="134"/>
    </location>
</feature>